<accession>A0A8W8P027</accession>
<feature type="compositionally biased region" description="Polar residues" evidence="1">
    <location>
        <begin position="1"/>
        <end position="10"/>
    </location>
</feature>
<organism evidence="2 3">
    <name type="scientific">Magallana gigas</name>
    <name type="common">Pacific oyster</name>
    <name type="synonym">Crassostrea gigas</name>
    <dbReference type="NCBI Taxonomy" id="29159"/>
    <lineage>
        <taxon>Eukaryota</taxon>
        <taxon>Metazoa</taxon>
        <taxon>Spiralia</taxon>
        <taxon>Lophotrochozoa</taxon>
        <taxon>Mollusca</taxon>
        <taxon>Bivalvia</taxon>
        <taxon>Autobranchia</taxon>
        <taxon>Pteriomorphia</taxon>
        <taxon>Ostreida</taxon>
        <taxon>Ostreoidea</taxon>
        <taxon>Ostreidae</taxon>
        <taxon>Magallana</taxon>
    </lineage>
</organism>
<name>A0A8W8P027_MAGGI</name>
<feature type="compositionally biased region" description="Polar residues" evidence="1">
    <location>
        <begin position="29"/>
        <end position="38"/>
    </location>
</feature>
<keyword evidence="3" id="KW-1185">Reference proteome</keyword>
<dbReference type="AlphaFoldDB" id="A0A8W8P027"/>
<evidence type="ECO:0000256" key="1">
    <source>
        <dbReference type="SAM" id="MobiDB-lite"/>
    </source>
</evidence>
<evidence type="ECO:0000313" key="3">
    <source>
        <dbReference type="Proteomes" id="UP000005408"/>
    </source>
</evidence>
<reference evidence="2" key="1">
    <citation type="submission" date="2022-08" db="UniProtKB">
        <authorList>
            <consortium name="EnsemblMetazoa"/>
        </authorList>
    </citation>
    <scope>IDENTIFICATION</scope>
    <source>
        <strain evidence="2">05x7-T-G4-1.051#20</strain>
    </source>
</reference>
<feature type="region of interest" description="Disordered" evidence="1">
    <location>
        <begin position="1"/>
        <end position="40"/>
    </location>
</feature>
<evidence type="ECO:0000313" key="2">
    <source>
        <dbReference type="EnsemblMetazoa" id="G8667.1:cds"/>
    </source>
</evidence>
<dbReference type="Proteomes" id="UP000005408">
    <property type="component" value="Unassembled WGS sequence"/>
</dbReference>
<dbReference type="EnsemblMetazoa" id="G8667.1">
    <property type="protein sequence ID" value="G8667.1:cds"/>
    <property type="gene ID" value="G8667"/>
</dbReference>
<sequence length="121" mass="13379">MYHENTSNTDLPAPKQEPNPYELARVDSSDNAAGTGSPSIFKRKRKCERATQTLIFRHMGPKPSTMFVLEDLVIRKYATGKQTSGTSWMLTGGSGFATLKQTGTMKIGQQRVVMQTKKPNA</sequence>
<protein>
    <submittedName>
        <fullName evidence="2">Uncharacterized protein</fullName>
    </submittedName>
</protein>
<proteinExistence type="predicted"/>